<feature type="transmembrane region" description="Helical" evidence="1">
    <location>
        <begin position="350"/>
        <end position="367"/>
    </location>
</feature>
<dbReference type="EMBL" id="SETE01000007">
    <property type="protein sequence ID" value="RYM32059.1"/>
    <property type="molecule type" value="Genomic_DNA"/>
</dbReference>
<feature type="transmembrane region" description="Helical" evidence="1">
    <location>
        <begin position="128"/>
        <end position="148"/>
    </location>
</feature>
<dbReference type="PANTHER" id="PTHR38454:SF1">
    <property type="entry name" value="INTEGRAL MEMBRANE PROTEIN"/>
    <property type="match status" value="1"/>
</dbReference>
<evidence type="ECO:0000256" key="1">
    <source>
        <dbReference type="SAM" id="Phobius"/>
    </source>
</evidence>
<dbReference type="OrthoDB" id="9772884at2"/>
<dbReference type="RefSeq" id="WP_130094747.1">
    <property type="nucleotide sequence ID" value="NZ_SETE01000007.1"/>
</dbReference>
<comment type="caution">
    <text evidence="2">The sequence shown here is derived from an EMBL/GenBank/DDBJ whole genome shotgun (WGS) entry which is preliminary data.</text>
</comment>
<evidence type="ECO:0000313" key="2">
    <source>
        <dbReference type="EMBL" id="RYM32059.1"/>
    </source>
</evidence>
<reference evidence="2 3" key="1">
    <citation type="submission" date="2019-02" db="EMBL/GenBank/DDBJ databases">
        <title>Genome sequence of the sea-ice species Brumimicrobium glaciale.</title>
        <authorList>
            <person name="Bowman J.P."/>
        </authorList>
    </citation>
    <scope>NUCLEOTIDE SEQUENCE [LARGE SCALE GENOMIC DNA]</scope>
    <source>
        <strain evidence="2 3">IC156</strain>
    </source>
</reference>
<feature type="transmembrane region" description="Helical" evidence="1">
    <location>
        <begin position="197"/>
        <end position="214"/>
    </location>
</feature>
<name>A0A4Q4KJT7_9FLAO</name>
<feature type="transmembrane region" description="Helical" evidence="1">
    <location>
        <begin position="226"/>
        <end position="245"/>
    </location>
</feature>
<feature type="transmembrane region" description="Helical" evidence="1">
    <location>
        <begin position="12"/>
        <end position="31"/>
    </location>
</feature>
<dbReference type="PANTHER" id="PTHR38454">
    <property type="entry name" value="INTEGRAL MEMBRANE PROTEIN-RELATED"/>
    <property type="match status" value="1"/>
</dbReference>
<sequence>MRKINFQQLFKNNWIHFLAIGLFILTTFIYFQPQFTGHSLKQHDIEQFKGMSNEINHFRDINGEEPLWTNSMFGGMPTYQISTKYKGNLIKSVSRTFQLWISSPGGMFFAYLLGFYIMLLCMKVNAKVAIFGAFAFAFSSYFIIILQAGHNTKAAAIGLAPPVIGAFYMAYRHNLKWGIVLSALFMSMQLTANHVQITFYLGMLLVFIGIAEFIRHIKHKNIVHFLKATGGLLLVYVFALGINYGNLSLTNDYAKYTIRGGNDISINVDGSANHENSTSGLDKDYITQWSYGVKESMTLISPYTLGGSSTAIANSQFADQLRTPEMRSKASLVAQNNIYWGDQPFTSGPVYLGIIVFFLAILGMVYLKGPMKWALFGMTLLALMLSWGKNFMGLTDFFLDNVPFYNKFRAVTIILAIVELTIPLLAVLFLNRLFKKKEEILNNIKPFYIASGALLGVMVVLTFTGLGNGYLSAQENEYIYSYGDQVKTQLANEDPALLKENGIDINNPTQVQQVIDQQMKRVNDQFGALTEFRQGVYQSSMLRSIFFLVMGIALIAIFLKTTVKKEYILIGMALFVVVDLVMVDLNYLNNKKSDGRNYDHWADKEKNDFPVSASQADKQILEQEIAADPFLKKLVDNVSVSNGKSRGRVNQDELWLKKLQTLGMATNYRVYEPSIGFNSSRASYFHKALNGYHGAKLRRIQNVKDFHINYNNMDVLNMLNIKYFIQEGQARRNPGALGNVWLIKEMNVQPNANKELLALGNMFMVSNETSNSLFVNGVEKKSDTISGREKVVFFDGDSLNVDLMTAVRSGVSSSFVKDVNGQTNWIPTAELAKDSLNSFSSLLSIQMIHDFDPKNEAIIGKEEASQLSSLTFTGQGSIQMKSYAPNAMVYNVNVADKQFGVFSEMYFPDGWNAYIKGEKVEIHRVNYLLRGLELPAGEYEVEMRFEVPKFDFANNLSFAGSILLFIVMGGLFFKDFLMKRKEEDAAE</sequence>
<feature type="transmembrane region" description="Helical" evidence="1">
    <location>
        <begin position="374"/>
        <end position="392"/>
    </location>
</feature>
<protein>
    <recommendedName>
        <fullName evidence="4">YfhO family protein</fullName>
    </recommendedName>
</protein>
<evidence type="ECO:0008006" key="4">
    <source>
        <dbReference type="Google" id="ProtNLM"/>
    </source>
</evidence>
<evidence type="ECO:0000313" key="3">
    <source>
        <dbReference type="Proteomes" id="UP000293952"/>
    </source>
</evidence>
<gene>
    <name evidence="2" type="ORF">ERX46_15345</name>
</gene>
<dbReference type="Proteomes" id="UP000293952">
    <property type="component" value="Unassembled WGS sequence"/>
</dbReference>
<organism evidence="2 3">
    <name type="scientific">Brumimicrobium glaciale</name>
    <dbReference type="NCBI Taxonomy" id="200475"/>
    <lineage>
        <taxon>Bacteria</taxon>
        <taxon>Pseudomonadati</taxon>
        <taxon>Bacteroidota</taxon>
        <taxon>Flavobacteriia</taxon>
        <taxon>Flavobacteriales</taxon>
        <taxon>Crocinitomicaceae</taxon>
        <taxon>Brumimicrobium</taxon>
    </lineage>
</organism>
<feature type="transmembrane region" description="Helical" evidence="1">
    <location>
        <begin position="446"/>
        <end position="466"/>
    </location>
</feature>
<accession>A0A4Q4KJT7</accession>
<keyword evidence="1" id="KW-0472">Membrane</keyword>
<feature type="transmembrane region" description="Helical" evidence="1">
    <location>
        <begin position="952"/>
        <end position="973"/>
    </location>
</feature>
<proteinExistence type="predicted"/>
<dbReference type="InterPro" id="IPR018580">
    <property type="entry name" value="Uncharacterised_YfhO"/>
</dbReference>
<keyword evidence="1" id="KW-0812">Transmembrane</keyword>
<dbReference type="AlphaFoldDB" id="A0A4Q4KJT7"/>
<keyword evidence="3" id="KW-1185">Reference proteome</keyword>
<feature type="transmembrane region" description="Helical" evidence="1">
    <location>
        <begin position="99"/>
        <end position="121"/>
    </location>
</feature>
<feature type="transmembrane region" description="Helical" evidence="1">
    <location>
        <begin position="541"/>
        <end position="560"/>
    </location>
</feature>
<feature type="transmembrane region" description="Helical" evidence="1">
    <location>
        <begin position="567"/>
        <end position="588"/>
    </location>
</feature>
<feature type="transmembrane region" description="Helical" evidence="1">
    <location>
        <begin position="412"/>
        <end position="434"/>
    </location>
</feature>
<keyword evidence="1" id="KW-1133">Transmembrane helix</keyword>